<dbReference type="RefSeq" id="WP_377566302.1">
    <property type="nucleotide sequence ID" value="NZ_JBHTMP010000002.1"/>
</dbReference>
<reference evidence="3" key="1">
    <citation type="journal article" date="2019" name="Int. J. Syst. Evol. Microbiol.">
        <title>The Global Catalogue of Microorganisms (GCM) 10K type strain sequencing project: providing services to taxonomists for standard genome sequencing and annotation.</title>
        <authorList>
            <consortium name="The Broad Institute Genomics Platform"/>
            <consortium name="The Broad Institute Genome Sequencing Center for Infectious Disease"/>
            <person name="Wu L."/>
            <person name="Ma J."/>
        </authorList>
    </citation>
    <scope>NUCLEOTIDE SEQUENCE [LARGE SCALE GENOMIC DNA]</scope>
    <source>
        <strain evidence="3">JCM 31037</strain>
    </source>
</reference>
<evidence type="ECO:0000313" key="2">
    <source>
        <dbReference type="EMBL" id="MFD1319878.1"/>
    </source>
</evidence>
<feature type="chain" id="PRO_5045536563" description="Secreted protein" evidence="1">
    <location>
        <begin position="25"/>
        <end position="173"/>
    </location>
</feature>
<sequence>MAVLHALVLVLALLAVVCLPAAVAAVICADELVDRITVRFAERRQRFRDRRTIRRLDRAIEADSLTRDVDLTGLDDSRPPIERIAADLRRLGGQRLGSRRPEAARRSAYWHEGVLRAYDERLRLASRCLGVVEHLGELDGFDLEIERIRVEGELQAAGLALPTATADRHRRQL</sequence>
<accession>A0ABW3Y628</accession>
<dbReference type="Proteomes" id="UP001597260">
    <property type="component" value="Unassembled WGS sequence"/>
</dbReference>
<organism evidence="2 3">
    <name type="scientific">Micromonospora sonneratiae</name>
    <dbReference type="NCBI Taxonomy" id="1184706"/>
    <lineage>
        <taxon>Bacteria</taxon>
        <taxon>Bacillati</taxon>
        <taxon>Actinomycetota</taxon>
        <taxon>Actinomycetes</taxon>
        <taxon>Micromonosporales</taxon>
        <taxon>Micromonosporaceae</taxon>
        <taxon>Micromonospora</taxon>
    </lineage>
</organism>
<name>A0ABW3Y628_9ACTN</name>
<evidence type="ECO:0000256" key="1">
    <source>
        <dbReference type="SAM" id="SignalP"/>
    </source>
</evidence>
<gene>
    <name evidence="2" type="ORF">ACFQ4H_02110</name>
</gene>
<proteinExistence type="predicted"/>
<feature type="signal peptide" evidence="1">
    <location>
        <begin position="1"/>
        <end position="24"/>
    </location>
</feature>
<protein>
    <recommendedName>
        <fullName evidence="4">Secreted protein</fullName>
    </recommendedName>
</protein>
<evidence type="ECO:0000313" key="3">
    <source>
        <dbReference type="Proteomes" id="UP001597260"/>
    </source>
</evidence>
<keyword evidence="1" id="KW-0732">Signal</keyword>
<evidence type="ECO:0008006" key="4">
    <source>
        <dbReference type="Google" id="ProtNLM"/>
    </source>
</evidence>
<keyword evidence="3" id="KW-1185">Reference proteome</keyword>
<comment type="caution">
    <text evidence="2">The sequence shown here is derived from an EMBL/GenBank/DDBJ whole genome shotgun (WGS) entry which is preliminary data.</text>
</comment>
<dbReference type="EMBL" id="JBHTMP010000002">
    <property type="protein sequence ID" value="MFD1319878.1"/>
    <property type="molecule type" value="Genomic_DNA"/>
</dbReference>